<dbReference type="RefSeq" id="WP_203834144.1">
    <property type="nucleotide sequence ID" value="NZ_BMPW01000042.1"/>
</dbReference>
<feature type="chain" id="PRO_5039651763" evidence="1">
    <location>
        <begin position="21"/>
        <end position="196"/>
    </location>
</feature>
<dbReference type="InterPro" id="IPR005183">
    <property type="entry name" value="DUF305_CopM-like"/>
</dbReference>
<reference evidence="3 4" key="1">
    <citation type="submission" date="2020-08" db="EMBL/GenBank/DDBJ databases">
        <title>Genomic Encyclopedia of Type Strains, Phase III (KMG-III): the genomes of soil and plant-associated and newly described type strains.</title>
        <authorList>
            <person name="Whitman W."/>
        </authorList>
    </citation>
    <scope>NUCLEOTIDE SEQUENCE [LARGE SCALE GENOMIC DNA]</scope>
    <source>
        <strain evidence="3 4">CECT 3287</strain>
    </source>
</reference>
<dbReference type="Pfam" id="PF03713">
    <property type="entry name" value="DUF305"/>
    <property type="match status" value="1"/>
</dbReference>
<dbReference type="PANTHER" id="PTHR36933:SF1">
    <property type="entry name" value="SLL0788 PROTEIN"/>
    <property type="match status" value="1"/>
</dbReference>
<name>A0A7W5FKB2_9ACTN</name>
<dbReference type="Gene3D" id="1.20.1260.10">
    <property type="match status" value="1"/>
</dbReference>
<organism evidence="3 4">
    <name type="scientific">Actinoplanes campanulatus</name>
    <dbReference type="NCBI Taxonomy" id="113559"/>
    <lineage>
        <taxon>Bacteria</taxon>
        <taxon>Bacillati</taxon>
        <taxon>Actinomycetota</taxon>
        <taxon>Actinomycetes</taxon>
        <taxon>Micromonosporales</taxon>
        <taxon>Micromonosporaceae</taxon>
        <taxon>Actinoplanes</taxon>
    </lineage>
</organism>
<sequence>MTTRTMPLFTAAAVALITLAACGGDHGSSSHGAATPVASPSAGAVFADADVAFAQHMVVHHRQAVEMAVLAPERAASAEVKKLAAAIEAAQAPEISTMTGWLGAWGAAVPEAGHDSGHETMPGMMSDADMTALAAAKGAAFDERFLTLMIAHHEGAITMAGEASAKGANPEAKALAAAIVTDQRAEIAEMRALLAE</sequence>
<dbReference type="PROSITE" id="PS51257">
    <property type="entry name" value="PROKAR_LIPOPROTEIN"/>
    <property type="match status" value="1"/>
</dbReference>
<protein>
    <submittedName>
        <fullName evidence="3">Uncharacterized protein (DUF305 family)</fullName>
    </submittedName>
</protein>
<comment type="caution">
    <text evidence="3">The sequence shown here is derived from an EMBL/GenBank/DDBJ whole genome shotgun (WGS) entry which is preliminary data.</text>
</comment>
<feature type="domain" description="DUF305" evidence="2">
    <location>
        <begin position="50"/>
        <end position="194"/>
    </location>
</feature>
<keyword evidence="4" id="KW-1185">Reference proteome</keyword>
<keyword evidence="1" id="KW-0732">Signal</keyword>
<evidence type="ECO:0000313" key="4">
    <source>
        <dbReference type="Proteomes" id="UP000590749"/>
    </source>
</evidence>
<dbReference type="PANTHER" id="PTHR36933">
    <property type="entry name" value="SLL0788 PROTEIN"/>
    <property type="match status" value="1"/>
</dbReference>
<dbReference type="AlphaFoldDB" id="A0A7W5FKB2"/>
<proteinExistence type="predicted"/>
<evidence type="ECO:0000256" key="1">
    <source>
        <dbReference type="SAM" id="SignalP"/>
    </source>
</evidence>
<gene>
    <name evidence="3" type="ORF">FHR83_009231</name>
</gene>
<feature type="signal peptide" evidence="1">
    <location>
        <begin position="1"/>
        <end position="20"/>
    </location>
</feature>
<dbReference type="Proteomes" id="UP000590749">
    <property type="component" value="Unassembled WGS sequence"/>
</dbReference>
<dbReference type="EMBL" id="JACHXF010000039">
    <property type="protein sequence ID" value="MBB3101502.1"/>
    <property type="molecule type" value="Genomic_DNA"/>
</dbReference>
<accession>A0A7W5FKB2</accession>
<evidence type="ECO:0000313" key="3">
    <source>
        <dbReference type="EMBL" id="MBB3101502.1"/>
    </source>
</evidence>
<dbReference type="InterPro" id="IPR012347">
    <property type="entry name" value="Ferritin-like"/>
</dbReference>
<evidence type="ECO:0000259" key="2">
    <source>
        <dbReference type="Pfam" id="PF03713"/>
    </source>
</evidence>